<keyword evidence="1" id="KW-1133">Transmembrane helix</keyword>
<protein>
    <submittedName>
        <fullName evidence="3">Rhodanese-like domain-containing protein</fullName>
    </submittedName>
</protein>
<dbReference type="SUPFAM" id="SSF52821">
    <property type="entry name" value="Rhodanese/Cell cycle control phosphatase"/>
    <property type="match status" value="1"/>
</dbReference>
<keyword evidence="1" id="KW-0812">Transmembrane</keyword>
<accession>A0ABT0VG03</accession>
<keyword evidence="1" id="KW-0472">Membrane</keyword>
<dbReference type="Proteomes" id="UP001057481">
    <property type="component" value="Unassembled WGS sequence"/>
</dbReference>
<evidence type="ECO:0000256" key="1">
    <source>
        <dbReference type="SAM" id="Phobius"/>
    </source>
</evidence>
<comment type="caution">
    <text evidence="3">The sequence shown here is derived from an EMBL/GenBank/DDBJ whole genome shotgun (WGS) entry which is preliminary data.</text>
</comment>
<dbReference type="EMBL" id="JAGMVS010000037">
    <property type="protein sequence ID" value="MCM2436550.1"/>
    <property type="molecule type" value="Genomic_DNA"/>
</dbReference>
<gene>
    <name evidence="3" type="ORF">KAK10_01185</name>
</gene>
<keyword evidence="4" id="KW-1185">Reference proteome</keyword>
<dbReference type="InterPro" id="IPR036873">
    <property type="entry name" value="Rhodanese-like_dom_sf"/>
</dbReference>
<dbReference type="CDD" id="cd00158">
    <property type="entry name" value="RHOD"/>
    <property type="match status" value="1"/>
</dbReference>
<dbReference type="PROSITE" id="PS50206">
    <property type="entry name" value="RHODANESE_3"/>
    <property type="match status" value="1"/>
</dbReference>
<feature type="domain" description="Rhodanese" evidence="2">
    <location>
        <begin position="40"/>
        <end position="128"/>
    </location>
</feature>
<evidence type="ECO:0000259" key="2">
    <source>
        <dbReference type="PROSITE" id="PS50206"/>
    </source>
</evidence>
<feature type="transmembrane region" description="Helical" evidence="1">
    <location>
        <begin position="6"/>
        <end position="23"/>
    </location>
</feature>
<dbReference type="Pfam" id="PF00581">
    <property type="entry name" value="Rhodanese"/>
    <property type="match status" value="1"/>
</dbReference>
<organism evidence="3 4">
    <name type="scientific">Periweissella beninensis</name>
    <dbReference type="NCBI Taxonomy" id="504936"/>
    <lineage>
        <taxon>Bacteria</taxon>
        <taxon>Bacillati</taxon>
        <taxon>Bacillota</taxon>
        <taxon>Bacilli</taxon>
        <taxon>Lactobacillales</taxon>
        <taxon>Lactobacillaceae</taxon>
        <taxon>Periweissella</taxon>
    </lineage>
</organism>
<dbReference type="PANTHER" id="PTHR43031:SF18">
    <property type="entry name" value="RHODANESE-RELATED SULFURTRANSFERASES"/>
    <property type="match status" value="1"/>
</dbReference>
<dbReference type="RefSeq" id="WP_205142996.1">
    <property type="nucleotide sequence ID" value="NZ_JAFBDN010000002.1"/>
</dbReference>
<evidence type="ECO:0000313" key="4">
    <source>
        <dbReference type="Proteomes" id="UP001057481"/>
    </source>
</evidence>
<sequence length="128" mass="14626">MTLNIIAIIILLAWGGYILYWYLAGRNAAKYVKQEEYVGLMHTSQIIDLREKDEYRRSHIMGARNIPFSIFKQSYNGIRKDKSVLLYDTTTRMSTRAAITLKKAGYQDIVILKGGFTGWTGKKANKNG</sequence>
<dbReference type="InterPro" id="IPR001763">
    <property type="entry name" value="Rhodanese-like_dom"/>
</dbReference>
<evidence type="ECO:0000313" key="3">
    <source>
        <dbReference type="EMBL" id="MCM2436550.1"/>
    </source>
</evidence>
<name>A0ABT0VG03_9LACO</name>
<dbReference type="Gene3D" id="3.40.250.10">
    <property type="entry name" value="Rhodanese-like domain"/>
    <property type="match status" value="1"/>
</dbReference>
<proteinExistence type="predicted"/>
<reference evidence="3" key="1">
    <citation type="submission" date="2021-04" db="EMBL/GenBank/DDBJ databases">
        <title>Taxonomic assessment of Weissella genus.</title>
        <authorList>
            <person name="Fanelli F."/>
            <person name="Chieffi D."/>
            <person name="Dell'Aquila A."/>
            <person name="Gyu-Sung C."/>
            <person name="Franz C.M.A.P."/>
            <person name="Fusco V."/>
        </authorList>
    </citation>
    <scope>NUCLEOTIDE SEQUENCE</scope>
    <source>
        <strain evidence="3">LMG 25373</strain>
    </source>
</reference>
<dbReference type="SMART" id="SM00450">
    <property type="entry name" value="RHOD"/>
    <property type="match status" value="1"/>
</dbReference>
<dbReference type="InterPro" id="IPR050229">
    <property type="entry name" value="GlpE_sulfurtransferase"/>
</dbReference>
<dbReference type="PANTHER" id="PTHR43031">
    <property type="entry name" value="FAD-DEPENDENT OXIDOREDUCTASE"/>
    <property type="match status" value="1"/>
</dbReference>